<keyword evidence="1" id="KW-1133">Transmembrane helix</keyword>
<dbReference type="RefSeq" id="WP_221861666.1">
    <property type="nucleotide sequence ID" value="NZ_JAIKTU010000010.1"/>
</dbReference>
<evidence type="ECO:0000313" key="3">
    <source>
        <dbReference type="Proteomes" id="UP001299068"/>
    </source>
</evidence>
<organism evidence="2 3">
    <name type="scientific">Clostridium sardiniense</name>
    <name type="common">Clostridium absonum</name>
    <dbReference type="NCBI Taxonomy" id="29369"/>
    <lineage>
        <taxon>Bacteria</taxon>
        <taxon>Bacillati</taxon>
        <taxon>Bacillota</taxon>
        <taxon>Clostridia</taxon>
        <taxon>Eubacteriales</taxon>
        <taxon>Clostridiaceae</taxon>
        <taxon>Clostridium</taxon>
    </lineage>
</organism>
<keyword evidence="1" id="KW-0812">Transmembrane</keyword>
<name>A0ABS7L033_CLOSR</name>
<dbReference type="Proteomes" id="UP001299068">
    <property type="component" value="Unassembled WGS sequence"/>
</dbReference>
<keyword evidence="1" id="KW-0472">Membrane</keyword>
<gene>
    <name evidence="2" type="ORF">K5V21_13275</name>
</gene>
<evidence type="ECO:0000313" key="2">
    <source>
        <dbReference type="EMBL" id="MBY0756420.1"/>
    </source>
</evidence>
<protein>
    <submittedName>
        <fullName evidence="2">DUF3784 domain-containing protein</fullName>
    </submittedName>
</protein>
<feature type="transmembrane region" description="Helical" evidence="1">
    <location>
        <begin position="6"/>
        <end position="25"/>
    </location>
</feature>
<comment type="caution">
    <text evidence="2">The sequence shown here is derived from an EMBL/GenBank/DDBJ whole genome shotgun (WGS) entry which is preliminary data.</text>
</comment>
<sequence length="111" mass="13025">MNVWSTICLVLAIIFLIVSIIFAVLKEKATIIISGFNSFSKEKRERYDKKKMSIDMRNSFLLWAIVLLLGAILSYFISNYFAIIAIIIWIILFIKDVHMDPEKAFRKYKKK</sequence>
<keyword evidence="3" id="KW-1185">Reference proteome</keyword>
<dbReference type="Pfam" id="PF12650">
    <property type="entry name" value="DUF3784"/>
    <property type="match status" value="1"/>
</dbReference>
<feature type="transmembrane region" description="Helical" evidence="1">
    <location>
        <begin position="60"/>
        <end position="92"/>
    </location>
</feature>
<accession>A0ABS7L033</accession>
<dbReference type="InterPro" id="IPR017259">
    <property type="entry name" value="UCP037672"/>
</dbReference>
<proteinExistence type="predicted"/>
<evidence type="ECO:0000256" key="1">
    <source>
        <dbReference type="SAM" id="Phobius"/>
    </source>
</evidence>
<reference evidence="2 3" key="1">
    <citation type="journal article" date="2021" name="Cell Host Microbe">
        <title>in vivo commensal control of Clostridioides difficile virulence.</title>
        <authorList>
            <person name="Girinathan B.P."/>
            <person name="Dibenedetto N."/>
            <person name="Worley J.N."/>
            <person name="Peltier J."/>
            <person name="Arrieta-Ortiz M.L."/>
            <person name="Rupa Christinal Immanuel S."/>
            <person name="Lavin R."/>
            <person name="Delaney M.L."/>
            <person name="Cummins C."/>
            <person name="Hoffmann M."/>
            <person name="Luo Y."/>
            <person name="Gonzalez-Escalona N."/>
            <person name="Allard M."/>
            <person name="Onderdonk A.B."/>
            <person name="Gerber G.K."/>
            <person name="Sonenshein A.L."/>
            <person name="Baliga N."/>
            <person name="Dupuy B."/>
            <person name="Bry L."/>
        </authorList>
    </citation>
    <scope>NUCLEOTIDE SEQUENCE [LARGE SCALE GENOMIC DNA]</scope>
    <source>
        <strain evidence="2 3">DSM 599</strain>
    </source>
</reference>
<dbReference type="EMBL" id="JAIKTU010000010">
    <property type="protein sequence ID" value="MBY0756420.1"/>
    <property type="molecule type" value="Genomic_DNA"/>
</dbReference>